<dbReference type="Proteomes" id="UP000317893">
    <property type="component" value="Unassembled WGS sequence"/>
</dbReference>
<feature type="binding site" evidence="4">
    <location>
        <begin position="104"/>
        <end position="106"/>
    </location>
    <ligand>
        <name>acetyl-CoA</name>
        <dbReference type="ChEBI" id="CHEBI:57288"/>
    </ligand>
</feature>
<dbReference type="InterPro" id="IPR022902">
    <property type="entry name" value="NAcTrfase_Eis"/>
</dbReference>
<dbReference type="Pfam" id="PF13527">
    <property type="entry name" value="Acetyltransf_9"/>
    <property type="match status" value="1"/>
</dbReference>
<comment type="caution">
    <text evidence="4">Lacks conserved residue(s) required for the propagation of feature annotation.</text>
</comment>
<dbReference type="EMBL" id="VFMN01000001">
    <property type="protein sequence ID" value="TQJ07119.1"/>
    <property type="molecule type" value="Genomic_DNA"/>
</dbReference>
<feature type="binding site" evidence="4">
    <location>
        <begin position="112"/>
        <end position="117"/>
    </location>
    <ligand>
        <name>acetyl-CoA</name>
        <dbReference type="ChEBI" id="CHEBI:57288"/>
    </ligand>
</feature>
<feature type="binding site" evidence="4">
    <location>
        <begin position="140"/>
        <end position="141"/>
    </location>
    <ligand>
        <name>acetyl-CoA</name>
        <dbReference type="ChEBI" id="CHEBI:57288"/>
    </ligand>
</feature>
<dbReference type="Gene3D" id="3.40.630.30">
    <property type="match status" value="2"/>
</dbReference>
<dbReference type="HAMAP" id="MF_01812">
    <property type="entry name" value="Eis"/>
    <property type="match status" value="1"/>
</dbReference>
<name>A0A542DVJ5_9MICO</name>
<comment type="similarity">
    <text evidence="1 4">Belongs to the acetyltransferase Eis family.</text>
</comment>
<dbReference type="Pfam" id="PF17668">
    <property type="entry name" value="Acetyltransf_17"/>
    <property type="match status" value="1"/>
</dbReference>
<dbReference type="Pfam" id="PF13530">
    <property type="entry name" value="SCP2_2"/>
    <property type="match status" value="1"/>
</dbReference>
<dbReference type="GO" id="GO:0030649">
    <property type="term" value="P:aminoglycoside antibiotic catabolic process"/>
    <property type="evidence" value="ECO:0007669"/>
    <property type="project" value="TreeGrafter"/>
</dbReference>
<proteinExistence type="inferred from homology"/>
<keyword evidence="3 4" id="KW-0012">Acyltransferase</keyword>
<evidence type="ECO:0000259" key="5">
    <source>
        <dbReference type="PROSITE" id="PS51186"/>
    </source>
</evidence>
<dbReference type="AlphaFoldDB" id="A0A542DVJ5"/>
<feature type="domain" description="N-acetyltransferase" evidence="5">
    <location>
        <begin position="13"/>
        <end position="170"/>
    </location>
</feature>
<dbReference type="PROSITE" id="PS51186">
    <property type="entry name" value="GNAT"/>
    <property type="match status" value="1"/>
</dbReference>
<feature type="active site" description="Proton donor" evidence="4">
    <location>
        <position position="145"/>
    </location>
</feature>
<dbReference type="InterPro" id="IPR000182">
    <property type="entry name" value="GNAT_dom"/>
</dbReference>
<dbReference type="InterPro" id="IPR036527">
    <property type="entry name" value="SCP2_sterol-bd_dom_sf"/>
</dbReference>
<sequence length="430" mass="46273">MPTDPYDDLHLDTLHVAATPDDDPRLAQWLQGVARGFHEGVLPDDRLTSWLVEAREDGQRLRGAWVRARVPGESPYAVATLCSWTGRVNLGAGRLLPLHMVSDVTVAATHRRRGLTRRLLTQDLADAAARGLPLAGLTVSEGTIYGRFGFGPATRRRALEVDLSDGLPMHPGALGSADTGRVVLVDPGEGWPAVQRVHGAHLARTRGEVGRHGAYTTRLTGRRAPGGGPDRSLRLALHLRSDGEPDGAVHYRVHAQERTHEVEVLALEAADPRTTLRLWAFLAGLDLVTRARQDRAPVDNPLDHAVLDPRAVRTTRLDDGTWLRVLDPPAVLAARPWGADASFVLDVADDLGHAAGRWRVATRDGAAEVATTDDEPDLRLPVDVLGSLVLGGTDLRTLRAAGRADVGDAALERVARAFDGGPVPTCSLGW</sequence>
<dbReference type="SUPFAM" id="SSF55729">
    <property type="entry name" value="Acyl-CoA N-acyltransferases (Nat)"/>
    <property type="match status" value="1"/>
</dbReference>
<reference evidence="6 7" key="1">
    <citation type="submission" date="2019-06" db="EMBL/GenBank/DDBJ databases">
        <title>Sequencing the genomes of 1000 actinobacteria strains.</title>
        <authorList>
            <person name="Klenk H.-P."/>
        </authorList>
    </citation>
    <scope>NUCLEOTIDE SEQUENCE [LARGE SCALE GENOMIC DNA]</scope>
    <source>
        <strain evidence="6 7">DSM 18607</strain>
    </source>
</reference>
<comment type="caution">
    <text evidence="6">The sequence shown here is derived from an EMBL/GenBank/DDBJ whole genome shotgun (WGS) entry which is preliminary data.</text>
</comment>
<evidence type="ECO:0000256" key="3">
    <source>
        <dbReference type="ARBA" id="ARBA00023315"/>
    </source>
</evidence>
<evidence type="ECO:0000256" key="4">
    <source>
        <dbReference type="HAMAP-Rule" id="MF_01812"/>
    </source>
</evidence>
<evidence type="ECO:0000256" key="1">
    <source>
        <dbReference type="ARBA" id="ARBA00009213"/>
    </source>
</evidence>
<keyword evidence="7" id="KW-1185">Reference proteome</keyword>
<dbReference type="PANTHER" id="PTHR37817">
    <property type="entry name" value="N-ACETYLTRANSFERASE EIS"/>
    <property type="match status" value="1"/>
</dbReference>
<dbReference type="InterPro" id="IPR025559">
    <property type="entry name" value="Eis_dom"/>
</dbReference>
<dbReference type="PANTHER" id="PTHR37817:SF1">
    <property type="entry name" value="N-ACETYLTRANSFERASE EIS"/>
    <property type="match status" value="1"/>
</dbReference>
<protein>
    <submittedName>
        <fullName evidence="6">Putative acetyltransferase</fullName>
    </submittedName>
</protein>
<dbReference type="InterPro" id="IPR016181">
    <property type="entry name" value="Acyl_CoA_acyltransferase"/>
</dbReference>
<accession>A0A542DVJ5</accession>
<organism evidence="6 7">
    <name type="scientific">Lapillicoccus jejuensis</name>
    <dbReference type="NCBI Taxonomy" id="402171"/>
    <lineage>
        <taxon>Bacteria</taxon>
        <taxon>Bacillati</taxon>
        <taxon>Actinomycetota</taxon>
        <taxon>Actinomycetes</taxon>
        <taxon>Micrococcales</taxon>
        <taxon>Intrasporangiaceae</taxon>
        <taxon>Lapillicoccus</taxon>
    </lineage>
</organism>
<dbReference type="SUPFAM" id="SSF55718">
    <property type="entry name" value="SCP-like"/>
    <property type="match status" value="1"/>
</dbReference>
<evidence type="ECO:0000256" key="2">
    <source>
        <dbReference type="ARBA" id="ARBA00022679"/>
    </source>
</evidence>
<keyword evidence="2 4" id="KW-0808">Transferase</keyword>
<dbReference type="RefSeq" id="WP_170185521.1">
    <property type="nucleotide sequence ID" value="NZ_BAAAPR010000018.1"/>
</dbReference>
<evidence type="ECO:0000313" key="7">
    <source>
        <dbReference type="Proteomes" id="UP000317893"/>
    </source>
</evidence>
<evidence type="ECO:0000313" key="6">
    <source>
        <dbReference type="EMBL" id="TQJ07119.1"/>
    </source>
</evidence>
<gene>
    <name evidence="6" type="ORF">FB458_0168</name>
</gene>
<dbReference type="InterPro" id="IPR041380">
    <property type="entry name" value="Acetyltransf_17"/>
</dbReference>
<dbReference type="InterPro" id="IPR051554">
    <property type="entry name" value="Acetyltransferase_Eis"/>
</dbReference>
<dbReference type="Gene3D" id="3.30.1050.10">
    <property type="entry name" value="SCP2 sterol-binding domain"/>
    <property type="match status" value="1"/>
</dbReference>
<dbReference type="GO" id="GO:0034069">
    <property type="term" value="F:aminoglycoside N-acetyltransferase activity"/>
    <property type="evidence" value="ECO:0007669"/>
    <property type="project" value="TreeGrafter"/>
</dbReference>
<comment type="subunit">
    <text evidence="4">Homohexamer; trimer of dimers.</text>
</comment>